<organism evidence="2 3">
    <name type="scientific">Trifolium pratense</name>
    <name type="common">Red clover</name>
    <dbReference type="NCBI Taxonomy" id="57577"/>
    <lineage>
        <taxon>Eukaryota</taxon>
        <taxon>Viridiplantae</taxon>
        <taxon>Streptophyta</taxon>
        <taxon>Embryophyta</taxon>
        <taxon>Tracheophyta</taxon>
        <taxon>Spermatophyta</taxon>
        <taxon>Magnoliopsida</taxon>
        <taxon>eudicotyledons</taxon>
        <taxon>Gunneridae</taxon>
        <taxon>Pentapetalae</taxon>
        <taxon>rosids</taxon>
        <taxon>fabids</taxon>
        <taxon>Fabales</taxon>
        <taxon>Fabaceae</taxon>
        <taxon>Papilionoideae</taxon>
        <taxon>50 kb inversion clade</taxon>
        <taxon>NPAAA clade</taxon>
        <taxon>Hologalegina</taxon>
        <taxon>IRL clade</taxon>
        <taxon>Trifolieae</taxon>
        <taxon>Trifolium</taxon>
    </lineage>
</organism>
<protein>
    <submittedName>
        <fullName evidence="2">Uncharacterized protein</fullName>
    </submittedName>
</protein>
<name>A0A2K3N2L6_TRIPR</name>
<reference evidence="2 3" key="1">
    <citation type="journal article" date="2014" name="Am. J. Bot.">
        <title>Genome assembly and annotation for red clover (Trifolium pratense; Fabaceae).</title>
        <authorList>
            <person name="Istvanek J."/>
            <person name="Jaros M."/>
            <person name="Krenek A."/>
            <person name="Repkova J."/>
        </authorList>
    </citation>
    <scope>NUCLEOTIDE SEQUENCE [LARGE SCALE GENOMIC DNA]</scope>
    <source>
        <strain evidence="3">cv. Tatra</strain>
        <tissue evidence="2">Young leaves</tissue>
    </source>
</reference>
<feature type="region of interest" description="Disordered" evidence="1">
    <location>
        <begin position="1"/>
        <end position="21"/>
    </location>
</feature>
<comment type="caution">
    <text evidence="2">The sequence shown here is derived from an EMBL/GenBank/DDBJ whole genome shotgun (WGS) entry which is preliminary data.</text>
</comment>
<accession>A0A2K3N2L6</accession>
<proteinExistence type="predicted"/>
<dbReference type="EMBL" id="ASHM01015395">
    <property type="protein sequence ID" value="PNX97300.1"/>
    <property type="molecule type" value="Genomic_DNA"/>
</dbReference>
<gene>
    <name evidence="2" type="ORF">L195_g020526</name>
</gene>
<reference evidence="2 3" key="2">
    <citation type="journal article" date="2017" name="Front. Plant Sci.">
        <title>Gene Classification and Mining of Molecular Markers Useful in Red Clover (Trifolium pratense) Breeding.</title>
        <authorList>
            <person name="Istvanek J."/>
            <person name="Dluhosova J."/>
            <person name="Dluhos P."/>
            <person name="Patkova L."/>
            <person name="Nedelnik J."/>
            <person name="Repkova J."/>
        </authorList>
    </citation>
    <scope>NUCLEOTIDE SEQUENCE [LARGE SCALE GENOMIC DNA]</scope>
    <source>
        <strain evidence="3">cv. Tatra</strain>
        <tissue evidence="2">Young leaves</tissue>
    </source>
</reference>
<evidence type="ECO:0000313" key="2">
    <source>
        <dbReference type="EMBL" id="PNX97300.1"/>
    </source>
</evidence>
<dbReference type="Proteomes" id="UP000236291">
    <property type="component" value="Unassembled WGS sequence"/>
</dbReference>
<evidence type="ECO:0000256" key="1">
    <source>
        <dbReference type="SAM" id="MobiDB-lite"/>
    </source>
</evidence>
<sequence>MTAGGCRRAPERRRNNPYGVKEMTRRLRTPSLHDHQQERGTLICDEEHSSTVSATTTITHSLSSPTIHSVGDDRLSYYRDPVAPFSSLLIGTMPPKEKLKVKKNSLKKNHLKKSRVILPHMVTQVAQQVGSAMYFVCDNTKQFTITCK</sequence>
<dbReference type="AlphaFoldDB" id="A0A2K3N2L6"/>
<evidence type="ECO:0000313" key="3">
    <source>
        <dbReference type="Proteomes" id="UP000236291"/>
    </source>
</evidence>